<dbReference type="Pfam" id="PF15919">
    <property type="entry name" value="HicB_lk_antitox"/>
    <property type="match status" value="1"/>
</dbReference>
<dbReference type="Gene3D" id="1.10.1220.10">
    <property type="entry name" value="Met repressor-like"/>
    <property type="match status" value="1"/>
</dbReference>
<evidence type="ECO:0000313" key="3">
    <source>
        <dbReference type="Proteomes" id="UP000046155"/>
    </source>
</evidence>
<dbReference type="Proteomes" id="UP000046155">
    <property type="component" value="Unassembled WGS sequence"/>
</dbReference>
<dbReference type="PANTHER" id="PTHR34504">
    <property type="entry name" value="ANTITOXIN HICB"/>
    <property type="match status" value="1"/>
</dbReference>
<name>A0A0B7MDR4_9FIRM</name>
<dbReference type="InterPro" id="IPR051404">
    <property type="entry name" value="TA_system_antitoxin"/>
</dbReference>
<dbReference type="EMBL" id="CDRZ01000067">
    <property type="protein sequence ID" value="CEO88210.1"/>
    <property type="molecule type" value="Genomic_DNA"/>
</dbReference>
<dbReference type="InterPro" id="IPR035069">
    <property type="entry name" value="TTHA1013/TTHA0281-like"/>
</dbReference>
<gene>
    <name evidence="2" type="ORF">SSCH_1590004</name>
</gene>
<keyword evidence="3" id="KW-1185">Reference proteome</keyword>
<protein>
    <recommendedName>
        <fullName evidence="1">HicB-like antitoxin of toxin-antitoxin system domain-containing protein</fullName>
    </recommendedName>
</protein>
<evidence type="ECO:0000313" key="2">
    <source>
        <dbReference type="EMBL" id="CEO88210.1"/>
    </source>
</evidence>
<sequence length="138" mass="15183">MDVDYGLKISLLSDDDGGGYLVEVPDLPGCMTDGDTLEEAIRKAGEAIESWIQVAKECGKKIPEKKYYSSEDDYSGKLTLRMPKSLHKELTQAAAEQGVSINQLILYFLSKGIGQVTTEMASTNTRKGTVYHPTFVEN</sequence>
<accession>A0A0B7MDR4</accession>
<proteinExistence type="predicted"/>
<dbReference type="RefSeq" id="WP_044664416.1">
    <property type="nucleotide sequence ID" value="NZ_CDRZ01000067.1"/>
</dbReference>
<dbReference type="SUPFAM" id="SSF143100">
    <property type="entry name" value="TTHA1013/TTHA0281-like"/>
    <property type="match status" value="1"/>
</dbReference>
<feature type="domain" description="HicB-like antitoxin of toxin-antitoxin system" evidence="1">
    <location>
        <begin position="13"/>
        <end position="78"/>
    </location>
</feature>
<evidence type="ECO:0000259" key="1">
    <source>
        <dbReference type="Pfam" id="PF15919"/>
    </source>
</evidence>
<reference evidence="3" key="1">
    <citation type="submission" date="2015-01" db="EMBL/GenBank/DDBJ databases">
        <authorList>
            <person name="Manzoor Shahid"/>
            <person name="Zubair Saima"/>
        </authorList>
    </citation>
    <scope>NUCLEOTIDE SEQUENCE [LARGE SCALE GENOMIC DNA]</scope>
    <source>
        <strain evidence="3">Sp3</strain>
    </source>
</reference>
<dbReference type="Gene3D" id="3.30.160.250">
    <property type="match status" value="1"/>
</dbReference>
<dbReference type="InterPro" id="IPR010985">
    <property type="entry name" value="Ribbon_hlx_hlx"/>
</dbReference>
<dbReference type="PANTHER" id="PTHR34504:SF2">
    <property type="entry name" value="UPF0150 PROTEIN SSL0259"/>
    <property type="match status" value="1"/>
</dbReference>
<dbReference type="GO" id="GO:0006355">
    <property type="term" value="P:regulation of DNA-templated transcription"/>
    <property type="evidence" value="ECO:0007669"/>
    <property type="project" value="InterPro"/>
</dbReference>
<dbReference type="AlphaFoldDB" id="A0A0B7MDR4"/>
<dbReference type="InterPro" id="IPR013321">
    <property type="entry name" value="Arc_rbn_hlx_hlx"/>
</dbReference>
<dbReference type="InterPro" id="IPR031807">
    <property type="entry name" value="HicB-like"/>
</dbReference>
<dbReference type="SUPFAM" id="SSF47598">
    <property type="entry name" value="Ribbon-helix-helix"/>
    <property type="match status" value="1"/>
</dbReference>
<organism evidence="2 3">
    <name type="scientific">Syntrophaceticus schinkii</name>
    <dbReference type="NCBI Taxonomy" id="499207"/>
    <lineage>
        <taxon>Bacteria</taxon>
        <taxon>Bacillati</taxon>
        <taxon>Bacillota</taxon>
        <taxon>Clostridia</taxon>
        <taxon>Thermoanaerobacterales</taxon>
        <taxon>Thermoanaerobacterales Family III. Incertae Sedis</taxon>
        <taxon>Syntrophaceticus</taxon>
    </lineage>
</organism>